<dbReference type="Proteomes" id="UP000054466">
    <property type="component" value="Unassembled WGS sequence"/>
</dbReference>
<proteinExistence type="predicted"/>
<keyword evidence="2" id="KW-1185">Reference proteome</keyword>
<sequence>MHKRRQRRRRMRLCKVLRHDRTKLHQLHPISTSRCLPTAIFNGLTEQEQSKADSWVHNWDSAAQNRRLLNAQAKSGRDRILVPNGPHVKICITTPARLHGTGRPSDQK</sequence>
<protein>
    <submittedName>
        <fullName evidence="1">Uncharacterized protein</fullName>
    </submittedName>
</protein>
<gene>
    <name evidence="1" type="ORF">PV07_00912</name>
</gene>
<dbReference type="VEuPathDB" id="FungiDB:PV07_00912"/>
<dbReference type="RefSeq" id="XP_016254332.1">
    <property type="nucleotide sequence ID" value="XM_016387404.1"/>
</dbReference>
<evidence type="ECO:0000313" key="1">
    <source>
        <dbReference type="EMBL" id="KIW34116.1"/>
    </source>
</evidence>
<evidence type="ECO:0000313" key="2">
    <source>
        <dbReference type="Proteomes" id="UP000054466"/>
    </source>
</evidence>
<dbReference type="HOGENOM" id="CLU_2196667_0_0_1"/>
<dbReference type="AlphaFoldDB" id="A0A0D2A145"/>
<accession>A0A0D2A145</accession>
<dbReference type="GeneID" id="27340106"/>
<reference evidence="1 2" key="1">
    <citation type="submission" date="2015-01" db="EMBL/GenBank/DDBJ databases">
        <title>The Genome Sequence of Cladophialophora immunda CBS83496.</title>
        <authorList>
            <consortium name="The Broad Institute Genomics Platform"/>
            <person name="Cuomo C."/>
            <person name="de Hoog S."/>
            <person name="Gorbushina A."/>
            <person name="Stielow B."/>
            <person name="Teixiera M."/>
            <person name="Abouelleil A."/>
            <person name="Chapman S.B."/>
            <person name="Priest M."/>
            <person name="Young S.K."/>
            <person name="Wortman J."/>
            <person name="Nusbaum C."/>
            <person name="Birren B."/>
        </authorList>
    </citation>
    <scope>NUCLEOTIDE SEQUENCE [LARGE SCALE GENOMIC DNA]</scope>
    <source>
        <strain evidence="1 2">CBS 83496</strain>
    </source>
</reference>
<organism evidence="1 2">
    <name type="scientific">Cladophialophora immunda</name>
    <dbReference type="NCBI Taxonomy" id="569365"/>
    <lineage>
        <taxon>Eukaryota</taxon>
        <taxon>Fungi</taxon>
        <taxon>Dikarya</taxon>
        <taxon>Ascomycota</taxon>
        <taxon>Pezizomycotina</taxon>
        <taxon>Eurotiomycetes</taxon>
        <taxon>Chaetothyriomycetidae</taxon>
        <taxon>Chaetothyriales</taxon>
        <taxon>Herpotrichiellaceae</taxon>
        <taxon>Cladophialophora</taxon>
    </lineage>
</organism>
<name>A0A0D2A145_9EURO</name>
<dbReference type="EMBL" id="KN847040">
    <property type="protein sequence ID" value="KIW34116.1"/>
    <property type="molecule type" value="Genomic_DNA"/>
</dbReference>